<name>A0ABX9ZKN0_9BURK</name>
<comment type="caution">
    <text evidence="1">The sequence shown here is derived from an EMBL/GenBank/DDBJ whole genome shotgun (WGS) entry which is preliminary data.</text>
</comment>
<gene>
    <name evidence="1" type="ORF">EJE83_19375</name>
</gene>
<dbReference type="EMBL" id="RWHX01000042">
    <property type="protein sequence ID" value="RSK77074.1"/>
    <property type="molecule type" value="Genomic_DNA"/>
</dbReference>
<evidence type="ECO:0000313" key="1">
    <source>
        <dbReference type="EMBL" id="RSK77074.1"/>
    </source>
</evidence>
<dbReference type="RefSeq" id="WP_107337838.1">
    <property type="nucleotide sequence ID" value="NZ_PYYA01000012.1"/>
</dbReference>
<protein>
    <submittedName>
        <fullName evidence="1">Uncharacterized protein</fullName>
    </submittedName>
</protein>
<reference evidence="1 2" key="1">
    <citation type="submission" date="2018-12" db="EMBL/GenBank/DDBJ databases">
        <title>Whole genome sequence of a Pandoraea apista isolate from a patient with cystic fibrosis.</title>
        <authorList>
            <person name="Kenna D.T."/>
            <person name="Turton J.F."/>
        </authorList>
    </citation>
    <scope>NUCLEOTIDE SEQUENCE [LARGE SCALE GENOMIC DNA]</scope>
    <source>
        <strain evidence="1 2">Pa13324</strain>
    </source>
</reference>
<dbReference type="Proteomes" id="UP000270216">
    <property type="component" value="Unassembled WGS sequence"/>
</dbReference>
<sequence>MTTHKMYERNGYFTWVTGVQLDSGKWGAYAYFERIADHSDKEFVPCMRITISGEWDSRQEAETAAKIDALQMADADNTGF</sequence>
<evidence type="ECO:0000313" key="2">
    <source>
        <dbReference type="Proteomes" id="UP000270216"/>
    </source>
</evidence>
<accession>A0ABX9ZKN0</accession>
<organism evidence="1 2">
    <name type="scientific">Pandoraea apista</name>
    <dbReference type="NCBI Taxonomy" id="93218"/>
    <lineage>
        <taxon>Bacteria</taxon>
        <taxon>Pseudomonadati</taxon>
        <taxon>Pseudomonadota</taxon>
        <taxon>Betaproteobacteria</taxon>
        <taxon>Burkholderiales</taxon>
        <taxon>Burkholderiaceae</taxon>
        <taxon>Pandoraea</taxon>
    </lineage>
</organism>
<proteinExistence type="predicted"/>
<keyword evidence="2" id="KW-1185">Reference proteome</keyword>